<dbReference type="InterPro" id="IPR038720">
    <property type="entry name" value="YprB_RNase_H-like_dom"/>
</dbReference>
<feature type="domain" description="YprB ribonuclease H-like" evidence="1">
    <location>
        <begin position="6"/>
        <end position="106"/>
    </location>
</feature>
<organism evidence="2 3">
    <name type="scientific">Campylobacter hyointestinalis</name>
    <dbReference type="NCBI Taxonomy" id="198"/>
    <lineage>
        <taxon>Bacteria</taxon>
        <taxon>Pseudomonadati</taxon>
        <taxon>Campylobacterota</taxon>
        <taxon>Epsilonproteobacteria</taxon>
        <taxon>Campylobacterales</taxon>
        <taxon>Campylobacteraceae</taxon>
        <taxon>Campylobacter</taxon>
    </lineage>
</organism>
<proteinExistence type="predicted"/>
<dbReference type="Pfam" id="PF13482">
    <property type="entry name" value="RNase_H_2"/>
    <property type="match status" value="1"/>
</dbReference>
<dbReference type="EMBL" id="VOAP01000003">
    <property type="protein sequence ID" value="TWO22613.1"/>
    <property type="molecule type" value="Genomic_DNA"/>
</dbReference>
<sequence length="339" mass="39757">MHTAVIDIESTKFENTLNEIDKIFCIGVKIDDQPTKIFTNVYIKGSDGNLNQALNLINQCNYVIGHNIIKFDIPVIERLIGRVYPKRVDTLIDAKLMYSTEVLSSIDKLIPNIPPNLIGSFSLKAFGYRLGLDKLEYDDFTKLCPQMLEYCKRDVDLTYKLYKRLISKEEYPLESVRECEYHFAKCISDQQEYGFYFDYDRAMNYATSLKINKLRIEHKLKNIFKPILVPDGEVITPSKTTKRKLYLKSKLDPFRNIRAKRLQLQINKNGKWKFPNRSMKYFDYPHRLIFQITSGAYQKLKLQTFNPGSRSQVVDRIIKDYGWIPTNYTEKGSVKLEFE</sequence>
<dbReference type="InterPro" id="IPR043502">
    <property type="entry name" value="DNA/RNA_pol_sf"/>
</dbReference>
<evidence type="ECO:0000259" key="1">
    <source>
        <dbReference type="Pfam" id="PF13482"/>
    </source>
</evidence>
<comment type="caution">
    <text evidence="2">The sequence shown here is derived from an EMBL/GenBank/DDBJ whole genome shotgun (WGS) entry which is preliminary data.</text>
</comment>
<gene>
    <name evidence="2" type="ORF">YZ82_01475</name>
</gene>
<dbReference type="InterPro" id="IPR036397">
    <property type="entry name" value="RNaseH_sf"/>
</dbReference>
<dbReference type="SUPFAM" id="SSF56672">
    <property type="entry name" value="DNA/RNA polymerases"/>
    <property type="match status" value="1"/>
</dbReference>
<dbReference type="Gene3D" id="3.30.420.10">
    <property type="entry name" value="Ribonuclease H-like superfamily/Ribonuclease H"/>
    <property type="match status" value="1"/>
</dbReference>
<dbReference type="RefSeq" id="WP_147496862.1">
    <property type="nucleotide sequence ID" value="NZ_VOAP01000003.1"/>
</dbReference>
<reference evidence="2 3" key="1">
    <citation type="submission" date="2019-07" db="EMBL/GenBank/DDBJ databases">
        <title>Rapid identification of Enteric Bacteria from Whole Genome Sequences (WGS) using Average Nucleotide Identity (ANI).</title>
        <authorList>
            <person name="Lane C."/>
        </authorList>
    </citation>
    <scope>NUCLEOTIDE SEQUENCE [LARGE SCALE GENOMIC DNA]</scope>
    <source>
        <strain evidence="2 3">D2411</strain>
    </source>
</reference>
<name>A0A562XLS1_CAMHY</name>
<evidence type="ECO:0000313" key="3">
    <source>
        <dbReference type="Proteomes" id="UP000321812"/>
    </source>
</evidence>
<dbReference type="InterPro" id="IPR012337">
    <property type="entry name" value="RNaseH-like_sf"/>
</dbReference>
<accession>A0A562XLS1</accession>
<dbReference type="Gene3D" id="1.20.1060.10">
    <property type="entry name" value="Taq DNA Polymerase, Chain T, domain 4"/>
    <property type="match status" value="1"/>
</dbReference>
<dbReference type="GO" id="GO:0003676">
    <property type="term" value="F:nucleic acid binding"/>
    <property type="evidence" value="ECO:0007669"/>
    <property type="project" value="InterPro"/>
</dbReference>
<dbReference type="Proteomes" id="UP000321812">
    <property type="component" value="Unassembled WGS sequence"/>
</dbReference>
<evidence type="ECO:0000313" key="2">
    <source>
        <dbReference type="EMBL" id="TWO22613.1"/>
    </source>
</evidence>
<protein>
    <recommendedName>
        <fullName evidence="1">YprB ribonuclease H-like domain-containing protein</fullName>
    </recommendedName>
</protein>
<dbReference type="AlphaFoldDB" id="A0A562XLS1"/>
<dbReference type="SUPFAM" id="SSF53098">
    <property type="entry name" value="Ribonuclease H-like"/>
    <property type="match status" value="1"/>
</dbReference>